<evidence type="ECO:0000313" key="1">
    <source>
        <dbReference type="EMBL" id="GAF71680.1"/>
    </source>
</evidence>
<sequence length="293" mass="34176">MTKDFYHALQFADPSGQQTPAEFCDTVLGAYGSRRMPVLFSMDIFPRINMPPGYDATGPIDERKFRHKLSHGDNDDTIPQGSEVWLDIESPEWAVFYHPPEAPNWYSAHQQGIDWRHGLLDIAEQERPDCTFGFYGQVPHVPFRGTLHPDPQVQQWREELAVACHPLARRVFLLPYFYHNKRQDGCDTFEDRLRWIRSGLTDARRFFPESRLIGMTWMEWYDLWKVRPIPDTPEAQTARLLSGWQWWKINQAILDLADGVLWWGGRPPGTNTWQPQAEWVDASGELFRAYGNN</sequence>
<dbReference type="AlphaFoldDB" id="X0T6H5"/>
<organism evidence="1">
    <name type="scientific">marine sediment metagenome</name>
    <dbReference type="NCBI Taxonomy" id="412755"/>
    <lineage>
        <taxon>unclassified sequences</taxon>
        <taxon>metagenomes</taxon>
        <taxon>ecological metagenomes</taxon>
    </lineage>
</organism>
<proteinExistence type="predicted"/>
<dbReference type="EMBL" id="BARS01004012">
    <property type="protein sequence ID" value="GAF71680.1"/>
    <property type="molecule type" value="Genomic_DNA"/>
</dbReference>
<gene>
    <name evidence="1" type="ORF">S01H1_07822</name>
</gene>
<protein>
    <submittedName>
        <fullName evidence="1">Uncharacterized protein</fullName>
    </submittedName>
</protein>
<comment type="caution">
    <text evidence="1">The sequence shown here is derived from an EMBL/GenBank/DDBJ whole genome shotgun (WGS) entry which is preliminary data.</text>
</comment>
<name>X0T6H5_9ZZZZ</name>
<reference evidence="1" key="1">
    <citation type="journal article" date="2014" name="Front. Microbiol.">
        <title>High frequency of phylogenetically diverse reductive dehalogenase-homologous genes in deep subseafloor sedimentary metagenomes.</title>
        <authorList>
            <person name="Kawai M."/>
            <person name="Futagami T."/>
            <person name="Toyoda A."/>
            <person name="Takaki Y."/>
            <person name="Nishi S."/>
            <person name="Hori S."/>
            <person name="Arai W."/>
            <person name="Tsubouchi T."/>
            <person name="Morono Y."/>
            <person name="Uchiyama I."/>
            <person name="Ito T."/>
            <person name="Fujiyama A."/>
            <person name="Inagaki F."/>
            <person name="Takami H."/>
        </authorList>
    </citation>
    <scope>NUCLEOTIDE SEQUENCE</scope>
    <source>
        <strain evidence="1">Expedition CK06-06</strain>
    </source>
</reference>
<accession>X0T6H5</accession>